<dbReference type="PANTHER" id="PTHR12277">
    <property type="entry name" value="ALPHA/BETA HYDROLASE DOMAIN-CONTAINING PROTEIN"/>
    <property type="match status" value="1"/>
</dbReference>
<dbReference type="Gene3D" id="3.40.50.1820">
    <property type="entry name" value="alpha/beta hydrolase"/>
    <property type="match status" value="1"/>
</dbReference>
<name>G0QXP3_ICHMU</name>
<keyword evidence="2" id="KW-1185">Reference proteome</keyword>
<reference evidence="1 2" key="1">
    <citation type="submission" date="2011-07" db="EMBL/GenBank/DDBJ databases">
        <authorList>
            <person name="Coyne R."/>
            <person name="Brami D."/>
            <person name="Johnson J."/>
            <person name="Hostetler J."/>
            <person name="Hannick L."/>
            <person name="Clark T."/>
            <person name="Cassidy-Hanley D."/>
            <person name="Inman J."/>
        </authorList>
    </citation>
    <scope>NUCLEOTIDE SEQUENCE [LARGE SCALE GENOMIC DNA]</scope>
    <source>
        <strain evidence="1 2">G5</strain>
    </source>
</reference>
<dbReference type="OrthoDB" id="10249433at2759"/>
<dbReference type="PANTHER" id="PTHR12277:SF197">
    <property type="entry name" value="CHROMOSOME UNDETERMINED SCAFFOLD_38, WHOLE GENOME SHOTGUN SEQUENCE"/>
    <property type="match status" value="1"/>
</dbReference>
<dbReference type="SUPFAM" id="SSF53474">
    <property type="entry name" value="alpha/beta-Hydrolases"/>
    <property type="match status" value="1"/>
</dbReference>
<dbReference type="RefSeq" id="XP_004031248.1">
    <property type="nucleotide sequence ID" value="XM_004031200.1"/>
</dbReference>
<evidence type="ECO:0000313" key="1">
    <source>
        <dbReference type="EMBL" id="EGR30012.1"/>
    </source>
</evidence>
<accession>G0QXP3</accession>
<organism evidence="1 2">
    <name type="scientific">Ichthyophthirius multifiliis</name>
    <name type="common">White spot disease agent</name>
    <name type="synonym">Ich</name>
    <dbReference type="NCBI Taxonomy" id="5932"/>
    <lineage>
        <taxon>Eukaryota</taxon>
        <taxon>Sar</taxon>
        <taxon>Alveolata</taxon>
        <taxon>Ciliophora</taxon>
        <taxon>Intramacronucleata</taxon>
        <taxon>Oligohymenophorea</taxon>
        <taxon>Hymenostomatida</taxon>
        <taxon>Ophryoglenina</taxon>
        <taxon>Ichthyophthirius</taxon>
    </lineage>
</organism>
<sequence length="81" mass="9141">MEYKGYGIYNGEISAEQIKHDSLRVYNHMCEKIYIQEKNIFLFGRSIGTGPACFLGSKRQPGGIILMSAYTSIKNQSNNCL</sequence>
<gene>
    <name evidence="1" type="ORF">IMG5_144450</name>
</gene>
<dbReference type="AlphaFoldDB" id="G0QXP3"/>
<dbReference type="GeneID" id="14906124"/>
<proteinExistence type="predicted"/>
<dbReference type="Proteomes" id="UP000008983">
    <property type="component" value="Unassembled WGS sequence"/>
</dbReference>
<evidence type="ECO:0000313" key="2">
    <source>
        <dbReference type="Proteomes" id="UP000008983"/>
    </source>
</evidence>
<dbReference type="EMBL" id="GL984084">
    <property type="protein sequence ID" value="EGR30012.1"/>
    <property type="molecule type" value="Genomic_DNA"/>
</dbReference>
<protein>
    <submittedName>
        <fullName evidence="1">Uncharacterized protein</fullName>
    </submittedName>
</protein>
<dbReference type="InterPro" id="IPR029058">
    <property type="entry name" value="AB_hydrolase_fold"/>
</dbReference>
<dbReference type="InParanoid" id="G0QXP3"/>